<accession>A0A523UNV0</accession>
<dbReference type="Proteomes" id="UP000315525">
    <property type="component" value="Unassembled WGS sequence"/>
</dbReference>
<protein>
    <submittedName>
        <fullName evidence="5">(Fe-S)-binding protein</fullName>
    </submittedName>
</protein>
<comment type="caution">
    <text evidence="5">The sequence shown here is derived from an EMBL/GenBank/DDBJ whole genome shotgun (WGS) entry which is preliminary data.</text>
</comment>
<dbReference type="SUPFAM" id="SSF54862">
    <property type="entry name" value="4Fe-4S ferredoxins"/>
    <property type="match status" value="1"/>
</dbReference>
<dbReference type="AlphaFoldDB" id="A0A523UNV0"/>
<dbReference type="InterPro" id="IPR017896">
    <property type="entry name" value="4Fe4S_Fe-S-bd"/>
</dbReference>
<keyword evidence="1" id="KW-0479">Metal-binding</keyword>
<evidence type="ECO:0000256" key="3">
    <source>
        <dbReference type="ARBA" id="ARBA00023014"/>
    </source>
</evidence>
<evidence type="ECO:0000256" key="2">
    <source>
        <dbReference type="ARBA" id="ARBA00023004"/>
    </source>
</evidence>
<dbReference type="InterPro" id="IPR017900">
    <property type="entry name" value="4Fe4S_Fe_S_CS"/>
</dbReference>
<keyword evidence="2" id="KW-0408">Iron</keyword>
<dbReference type="Gene3D" id="3.30.70.20">
    <property type="match status" value="1"/>
</dbReference>
<organism evidence="5 6">
    <name type="scientific">candidate division TA06 bacterium</name>
    <dbReference type="NCBI Taxonomy" id="2250710"/>
    <lineage>
        <taxon>Bacteria</taxon>
        <taxon>Bacteria division TA06</taxon>
    </lineage>
</organism>
<proteinExistence type="predicted"/>
<evidence type="ECO:0000256" key="1">
    <source>
        <dbReference type="ARBA" id="ARBA00022723"/>
    </source>
</evidence>
<evidence type="ECO:0000313" key="6">
    <source>
        <dbReference type="Proteomes" id="UP000315525"/>
    </source>
</evidence>
<dbReference type="PROSITE" id="PS00198">
    <property type="entry name" value="4FE4S_FER_1"/>
    <property type="match status" value="1"/>
</dbReference>
<dbReference type="GO" id="GO:0051536">
    <property type="term" value="F:iron-sulfur cluster binding"/>
    <property type="evidence" value="ECO:0007669"/>
    <property type="project" value="UniProtKB-KW"/>
</dbReference>
<dbReference type="Pfam" id="PF13237">
    <property type="entry name" value="Fer4_10"/>
    <property type="match status" value="1"/>
</dbReference>
<dbReference type="PROSITE" id="PS51379">
    <property type="entry name" value="4FE4S_FER_2"/>
    <property type="match status" value="2"/>
</dbReference>
<gene>
    <name evidence="5" type="ORF">E3J62_10935</name>
</gene>
<evidence type="ECO:0000313" key="5">
    <source>
        <dbReference type="EMBL" id="TET44220.1"/>
    </source>
</evidence>
<sequence length="380" mass="42558">MFKLTITTWFNTIGTQMGHIAKIKDIYEGLQVRLHKNPIGAPRAKVLYQILRLLYDKDEAFIASNFPLGRATLTDLVKATGMEREVLEEKLEVMARKGQVVDYSKPGARLYFLAPTMIGLFEFTFMRVREDIPQKELASLLHQYFREGGMGKEVFGSKTQRTRTLIHEGALPHSEVFPYDRAFQMIKDYKGGAVTMCYCRHTAQHRGEACDAPVDNVCTSFGMAADFLIRRGFARRASMEELIDILQMAEDLGLVHVCDNVRDRNSFVCHCCGCCCELLAGINELRIPHAVAPSRYIANVDPFLCEGCGACAERCPIHAITTEDGKAVVDDNFCLGCGVCTSACSNHAMNMSAREDPTPIPRNWLGLMKRISAEKGRLLR</sequence>
<dbReference type="GO" id="GO:0046872">
    <property type="term" value="F:metal ion binding"/>
    <property type="evidence" value="ECO:0007669"/>
    <property type="project" value="UniProtKB-KW"/>
</dbReference>
<name>A0A523UNV0_UNCT6</name>
<dbReference type="EMBL" id="SOJN01000133">
    <property type="protein sequence ID" value="TET44220.1"/>
    <property type="molecule type" value="Genomic_DNA"/>
</dbReference>
<feature type="domain" description="4Fe-4S ferredoxin-type" evidence="4">
    <location>
        <begin position="296"/>
        <end position="325"/>
    </location>
</feature>
<keyword evidence="3" id="KW-0411">Iron-sulfur</keyword>
<evidence type="ECO:0000259" key="4">
    <source>
        <dbReference type="PROSITE" id="PS51379"/>
    </source>
</evidence>
<feature type="domain" description="4Fe-4S ferredoxin-type" evidence="4">
    <location>
        <begin position="326"/>
        <end position="354"/>
    </location>
</feature>
<reference evidence="5 6" key="1">
    <citation type="submission" date="2019-03" db="EMBL/GenBank/DDBJ databases">
        <title>Metabolic potential of uncultured bacteria and archaea associated with petroleum seepage in deep-sea sediments.</title>
        <authorList>
            <person name="Dong X."/>
            <person name="Hubert C."/>
        </authorList>
    </citation>
    <scope>NUCLEOTIDE SEQUENCE [LARGE SCALE GENOMIC DNA]</scope>
    <source>
        <strain evidence="5">E44_bin18</strain>
    </source>
</reference>